<evidence type="ECO:0000256" key="1">
    <source>
        <dbReference type="SAM" id="MobiDB-lite"/>
    </source>
</evidence>
<feature type="chain" id="PRO_5001775561" evidence="2">
    <location>
        <begin position="25"/>
        <end position="373"/>
    </location>
</feature>
<dbReference type="EMBL" id="JOWA01000066">
    <property type="protein sequence ID" value="KEZ45767.1"/>
    <property type="molecule type" value="Genomic_DNA"/>
</dbReference>
<accession>A0A084GEK5</accession>
<comment type="caution">
    <text evidence="3">The sequence shown here is derived from an EMBL/GenBank/DDBJ whole genome shotgun (WGS) entry which is preliminary data.</text>
</comment>
<dbReference type="OrthoDB" id="3944128at2759"/>
<protein>
    <submittedName>
        <fullName evidence="3">Uncharacterized protein</fullName>
    </submittedName>
</protein>
<feature type="region of interest" description="Disordered" evidence="1">
    <location>
        <begin position="342"/>
        <end position="373"/>
    </location>
</feature>
<dbReference type="KEGG" id="sapo:SAPIO_CDS1573"/>
<evidence type="ECO:0000313" key="3">
    <source>
        <dbReference type="EMBL" id="KEZ45767.1"/>
    </source>
</evidence>
<evidence type="ECO:0000313" key="4">
    <source>
        <dbReference type="Proteomes" id="UP000028545"/>
    </source>
</evidence>
<keyword evidence="4" id="KW-1185">Reference proteome</keyword>
<sequence>MSSFGTLRALAWVVSLGLVQPVLADGCSGLEEHECCFASWSSYWSSKDEYEAPTTTTVYYTESWTQDAYNPSLTTLCDGFPRALDPVPEFSTVTVSLDEPKTTLLRSTYASPAPTCTIADEHCAPYLSDFESAFSSYNGSNATPHSPPCTTYTPCPRGDGVCKMMATEGVKVYYWPATVTGDLCGERTTITHPEPARSTIVDGTTFVSPSVYVSISHLQAAQYWGQYKKTACGKWMTDFVVSLDPSDVNTHWGPRQRRTAVFKQLNLADLNNPIPATAFFGLTELPNCAAAPESCTSTIPYTNQPRLSAPYDQLRALNSELDFCSIHPSQFEMIGPVTWIPLEPTGDSNWPEPTEAPTEASQPVVDEPIETGS</sequence>
<keyword evidence="2" id="KW-0732">Signal</keyword>
<evidence type="ECO:0000256" key="2">
    <source>
        <dbReference type="SAM" id="SignalP"/>
    </source>
</evidence>
<dbReference type="HOGENOM" id="CLU_719922_0_0_1"/>
<dbReference type="VEuPathDB" id="FungiDB:SAPIO_CDS1573"/>
<dbReference type="Proteomes" id="UP000028545">
    <property type="component" value="Unassembled WGS sequence"/>
</dbReference>
<gene>
    <name evidence="3" type="ORF">SAPIO_CDS1573</name>
</gene>
<feature type="signal peptide" evidence="2">
    <location>
        <begin position="1"/>
        <end position="24"/>
    </location>
</feature>
<proteinExistence type="predicted"/>
<dbReference type="AlphaFoldDB" id="A0A084GEK5"/>
<dbReference type="GeneID" id="27720645"/>
<name>A0A084GEK5_PSEDA</name>
<dbReference type="RefSeq" id="XP_016645566.1">
    <property type="nucleotide sequence ID" value="XM_016784809.1"/>
</dbReference>
<reference evidence="3 4" key="1">
    <citation type="journal article" date="2014" name="Genome Announc.">
        <title>Draft genome sequence of the pathogenic fungus Scedosporium apiospermum.</title>
        <authorList>
            <person name="Vandeputte P."/>
            <person name="Ghamrawi S."/>
            <person name="Rechenmann M."/>
            <person name="Iltis A."/>
            <person name="Giraud S."/>
            <person name="Fleury M."/>
            <person name="Thornton C."/>
            <person name="Delhaes L."/>
            <person name="Meyer W."/>
            <person name="Papon N."/>
            <person name="Bouchara J.P."/>
        </authorList>
    </citation>
    <scope>NUCLEOTIDE SEQUENCE [LARGE SCALE GENOMIC DNA]</scope>
    <source>
        <strain evidence="3 4">IHEM 14462</strain>
    </source>
</reference>
<organism evidence="3 4">
    <name type="scientific">Pseudallescheria apiosperma</name>
    <name type="common">Scedosporium apiospermum</name>
    <dbReference type="NCBI Taxonomy" id="563466"/>
    <lineage>
        <taxon>Eukaryota</taxon>
        <taxon>Fungi</taxon>
        <taxon>Dikarya</taxon>
        <taxon>Ascomycota</taxon>
        <taxon>Pezizomycotina</taxon>
        <taxon>Sordariomycetes</taxon>
        <taxon>Hypocreomycetidae</taxon>
        <taxon>Microascales</taxon>
        <taxon>Microascaceae</taxon>
        <taxon>Scedosporium</taxon>
    </lineage>
</organism>
<dbReference type="OMA" id="CTIADEH"/>